<dbReference type="AlphaFoldDB" id="A0ABD2ZNH5"/>
<evidence type="ECO:0000313" key="1">
    <source>
        <dbReference type="EMBL" id="KAL3520421.1"/>
    </source>
</evidence>
<evidence type="ECO:0000313" key="2">
    <source>
        <dbReference type="Proteomes" id="UP001630127"/>
    </source>
</evidence>
<feature type="non-terminal residue" evidence="1">
    <location>
        <position position="1"/>
    </location>
</feature>
<feature type="non-terminal residue" evidence="1">
    <location>
        <position position="55"/>
    </location>
</feature>
<reference evidence="1 2" key="1">
    <citation type="submission" date="2024-11" db="EMBL/GenBank/DDBJ databases">
        <title>A near-complete genome assembly of Cinchona calisaya.</title>
        <authorList>
            <person name="Lian D.C."/>
            <person name="Zhao X.W."/>
            <person name="Wei L."/>
        </authorList>
    </citation>
    <scope>NUCLEOTIDE SEQUENCE [LARGE SCALE GENOMIC DNA]</scope>
    <source>
        <tissue evidence="1">Nenye</tissue>
    </source>
</reference>
<comment type="caution">
    <text evidence="1">The sequence shown here is derived from an EMBL/GenBank/DDBJ whole genome shotgun (WGS) entry which is preliminary data.</text>
</comment>
<gene>
    <name evidence="1" type="ORF">ACH5RR_018570</name>
</gene>
<protein>
    <submittedName>
        <fullName evidence="1">Uncharacterized protein</fullName>
    </submittedName>
</protein>
<dbReference type="EMBL" id="JBJUIK010000008">
    <property type="protein sequence ID" value="KAL3520421.1"/>
    <property type="molecule type" value="Genomic_DNA"/>
</dbReference>
<proteinExistence type="predicted"/>
<organism evidence="1 2">
    <name type="scientific">Cinchona calisaya</name>
    <dbReference type="NCBI Taxonomy" id="153742"/>
    <lineage>
        <taxon>Eukaryota</taxon>
        <taxon>Viridiplantae</taxon>
        <taxon>Streptophyta</taxon>
        <taxon>Embryophyta</taxon>
        <taxon>Tracheophyta</taxon>
        <taxon>Spermatophyta</taxon>
        <taxon>Magnoliopsida</taxon>
        <taxon>eudicotyledons</taxon>
        <taxon>Gunneridae</taxon>
        <taxon>Pentapetalae</taxon>
        <taxon>asterids</taxon>
        <taxon>lamiids</taxon>
        <taxon>Gentianales</taxon>
        <taxon>Rubiaceae</taxon>
        <taxon>Cinchonoideae</taxon>
        <taxon>Cinchoneae</taxon>
        <taxon>Cinchona</taxon>
    </lineage>
</organism>
<sequence length="55" mass="6431">KDLLLKVYFSQKNLEIITLGSPLMVIITAKHMIVQPRIYYEASHPLLVQEMGFWL</sequence>
<accession>A0ABD2ZNH5</accession>
<name>A0ABD2ZNH5_9GENT</name>
<keyword evidence="2" id="KW-1185">Reference proteome</keyword>
<dbReference type="Proteomes" id="UP001630127">
    <property type="component" value="Unassembled WGS sequence"/>
</dbReference>